<evidence type="ECO:0000259" key="5">
    <source>
        <dbReference type="Pfam" id="PF14905"/>
    </source>
</evidence>
<evidence type="ECO:0000313" key="6">
    <source>
        <dbReference type="EMBL" id="MFD2601943.1"/>
    </source>
</evidence>
<dbReference type="Gene3D" id="2.60.40.1120">
    <property type="entry name" value="Carboxypeptidase-like, regulatory domain"/>
    <property type="match status" value="1"/>
</dbReference>
<dbReference type="SUPFAM" id="SSF49464">
    <property type="entry name" value="Carboxypeptidase regulatory domain-like"/>
    <property type="match status" value="1"/>
</dbReference>
<dbReference type="Proteomes" id="UP001597480">
    <property type="component" value="Unassembled WGS sequence"/>
</dbReference>
<dbReference type="EMBL" id="JBHUMD010000007">
    <property type="protein sequence ID" value="MFD2601943.1"/>
    <property type="molecule type" value="Genomic_DNA"/>
</dbReference>
<keyword evidence="2" id="KW-0472">Membrane</keyword>
<comment type="subcellular location">
    <subcellularLocation>
        <location evidence="1">Cell outer membrane</location>
    </subcellularLocation>
</comment>
<dbReference type="SUPFAM" id="SSF56935">
    <property type="entry name" value="Porins"/>
    <property type="match status" value="1"/>
</dbReference>
<dbReference type="PANTHER" id="PTHR40980:SF4">
    <property type="entry name" value="TONB-DEPENDENT RECEPTOR-LIKE BETA-BARREL DOMAIN-CONTAINING PROTEIN"/>
    <property type="match status" value="1"/>
</dbReference>
<dbReference type="Pfam" id="PF14905">
    <property type="entry name" value="OMP_b-brl_3"/>
    <property type="match status" value="1"/>
</dbReference>
<feature type="domain" description="Outer membrane protein beta-barrel" evidence="5">
    <location>
        <begin position="382"/>
        <end position="784"/>
    </location>
</feature>
<keyword evidence="3" id="KW-0998">Cell outer membrane</keyword>
<dbReference type="PROSITE" id="PS51257">
    <property type="entry name" value="PROKAR_LIPOPROTEIN"/>
    <property type="match status" value="1"/>
</dbReference>
<feature type="signal peptide" evidence="4">
    <location>
        <begin position="1"/>
        <end position="23"/>
    </location>
</feature>
<proteinExistence type="predicted"/>
<name>A0ABW5NV49_9FLAO</name>
<evidence type="ECO:0000256" key="4">
    <source>
        <dbReference type="SAM" id="SignalP"/>
    </source>
</evidence>
<keyword evidence="7" id="KW-1185">Reference proteome</keyword>
<dbReference type="InterPro" id="IPR036942">
    <property type="entry name" value="Beta-barrel_TonB_sf"/>
</dbReference>
<comment type="caution">
    <text evidence="6">The sequence shown here is derived from an EMBL/GenBank/DDBJ whole genome shotgun (WGS) entry which is preliminary data.</text>
</comment>
<evidence type="ECO:0000256" key="1">
    <source>
        <dbReference type="ARBA" id="ARBA00004442"/>
    </source>
</evidence>
<dbReference type="Pfam" id="PF13715">
    <property type="entry name" value="CarbopepD_reg_2"/>
    <property type="match status" value="1"/>
</dbReference>
<organism evidence="6 7">
    <name type="scientific">Flavobacterium suzhouense</name>
    <dbReference type="NCBI Taxonomy" id="1529638"/>
    <lineage>
        <taxon>Bacteria</taxon>
        <taxon>Pseudomonadati</taxon>
        <taxon>Bacteroidota</taxon>
        <taxon>Flavobacteriia</taxon>
        <taxon>Flavobacteriales</taxon>
        <taxon>Flavobacteriaceae</taxon>
        <taxon>Flavobacterium</taxon>
    </lineage>
</organism>
<keyword evidence="4" id="KW-0732">Signal</keyword>
<dbReference type="InterPro" id="IPR041700">
    <property type="entry name" value="OMP_b-brl_3"/>
</dbReference>
<dbReference type="InterPro" id="IPR008969">
    <property type="entry name" value="CarboxyPept-like_regulatory"/>
</dbReference>
<gene>
    <name evidence="6" type="ORF">ACFSR3_07740</name>
</gene>
<evidence type="ECO:0000256" key="3">
    <source>
        <dbReference type="ARBA" id="ARBA00023237"/>
    </source>
</evidence>
<sequence length="806" mass="90834">MGSIINKKRLFSFLITFISLACAAQNPAVSGKVIDTNKQPVAFANVILKAVVKDSTFMRTSFTDENGRFEIASDPNQKEYTLEINTIGYESYSAALEITANLKLPDIVLQASAKELDGVVIDQKRPVVIRKIDRLEFDVENSILSSDNAWEIVKKTPGVIASGDGLSIRASSGILVTINDKKVYLTGTELKNLLENTDGSNIKSVEVITTPPAKYEAQGSAVLNIKMKKNIGGGYKGMVTGAYVQSMYPKGVVATNHYYKGKKLTVFGGYMFGSGHYYGESKGDVKYFDAKGDVSSTWKSIEISHYRAKQQNSYNITAEYAIDSLNAFSAGFNGFQSLKSTALVDTPTYIYNSSGQLDSLFTSYNHRDYPEKNSTFTGSFEHKFNAKHVLVLSSDYTSYYTNQDQDINTAFSLPDAAPYRRQNIQSDDTRRIDLLSVQADYNGQLGTTRIEGGMRYGKVDAENNFDYYSEIDGVPVPGNLSNMFLYDETIMAGYIGADREFGKWGFKLGLRGEHTKLEGDLETTGEVNSQNYFKLFPSAYALYKASDNHQIGFSYGKRIIRPQYGMLNPFRSYSTPFSYTTGNPQLQPTIAHNFGLQYTLKGKYMFGAFYRYEKDPFANITYQDYETSTIITEYTNISSNVSVGAEFNTNVELFPWWEAGTFLTAGYQQNSFQGADGAIREIDRWTFYGNTNNRFMLNKKKDFFAELSFFYSSPTVYGAYKLGDISSLSISFRKRFWKENGEISLIFSDIYRGERQTTTTSYANQYSSYRSYGDTQSFRIQFRYRFGNQKLQDGKAVQKTEEQNRL</sequence>
<feature type="chain" id="PRO_5045222564" evidence="4">
    <location>
        <begin position="24"/>
        <end position="806"/>
    </location>
</feature>
<evidence type="ECO:0000256" key="2">
    <source>
        <dbReference type="ARBA" id="ARBA00023136"/>
    </source>
</evidence>
<dbReference type="RefSeq" id="WP_379820448.1">
    <property type="nucleotide sequence ID" value="NZ_JBHUMD010000007.1"/>
</dbReference>
<evidence type="ECO:0000313" key="7">
    <source>
        <dbReference type="Proteomes" id="UP001597480"/>
    </source>
</evidence>
<dbReference type="PANTHER" id="PTHR40980">
    <property type="entry name" value="PLUG DOMAIN-CONTAINING PROTEIN"/>
    <property type="match status" value="1"/>
</dbReference>
<reference evidence="7" key="1">
    <citation type="journal article" date="2019" name="Int. J. Syst. Evol. Microbiol.">
        <title>The Global Catalogue of Microorganisms (GCM) 10K type strain sequencing project: providing services to taxonomists for standard genome sequencing and annotation.</title>
        <authorList>
            <consortium name="The Broad Institute Genomics Platform"/>
            <consortium name="The Broad Institute Genome Sequencing Center for Infectious Disease"/>
            <person name="Wu L."/>
            <person name="Ma J."/>
        </authorList>
    </citation>
    <scope>NUCLEOTIDE SEQUENCE [LARGE SCALE GENOMIC DNA]</scope>
    <source>
        <strain evidence="7">KCTC 42107</strain>
    </source>
</reference>
<protein>
    <submittedName>
        <fullName evidence="6">Outer membrane beta-barrel family protein</fullName>
    </submittedName>
</protein>
<accession>A0ABW5NV49</accession>
<dbReference type="Gene3D" id="2.40.170.20">
    <property type="entry name" value="TonB-dependent receptor, beta-barrel domain"/>
    <property type="match status" value="1"/>
</dbReference>